<comment type="caution">
    <text evidence="1">The sequence shown here is derived from an EMBL/GenBank/DDBJ whole genome shotgun (WGS) entry which is preliminary data.</text>
</comment>
<dbReference type="GO" id="GO:0005739">
    <property type="term" value="C:mitochondrion"/>
    <property type="evidence" value="ECO:0007669"/>
    <property type="project" value="TreeGrafter"/>
</dbReference>
<reference evidence="1" key="1">
    <citation type="submission" date="2020-11" db="EMBL/GenBank/DDBJ databases">
        <authorList>
            <person name="Whiteford S."/>
        </authorList>
    </citation>
    <scope>NUCLEOTIDE SEQUENCE</scope>
</reference>
<dbReference type="SUPFAM" id="SSF48576">
    <property type="entry name" value="Terpenoid synthases"/>
    <property type="match status" value="1"/>
</dbReference>
<sequence length="138" mass="15407">MYMHKSNAAWTSTIYVPQLLGYLFGCHLALAWQAFLDLEAFSGPEPARFSLVGAPLAFTLQARPELYEHIDKGTRNHNNVDYHALYMAVKEGDGIEKTKQLQREHIAAASDVLEKFPNCDARTALSNIIVAMNGDHLC</sequence>
<dbReference type="Gene3D" id="1.10.600.10">
    <property type="entry name" value="Farnesyl Diphosphate Synthase"/>
    <property type="match status" value="1"/>
</dbReference>
<dbReference type="PANTHER" id="PTHR12001:SF55">
    <property type="entry name" value="ALL TRANS-POLYPRENYL-DIPHOSPHATE SYNTHASE PDSS2"/>
    <property type="match status" value="1"/>
</dbReference>
<dbReference type="PANTHER" id="PTHR12001">
    <property type="entry name" value="GERANYLGERANYL PYROPHOSPHATE SYNTHASE"/>
    <property type="match status" value="1"/>
</dbReference>
<dbReference type="AlphaFoldDB" id="A0A8S4GBA5"/>
<dbReference type="GO" id="GO:0004659">
    <property type="term" value="F:prenyltransferase activity"/>
    <property type="evidence" value="ECO:0007669"/>
    <property type="project" value="TreeGrafter"/>
</dbReference>
<dbReference type="Proteomes" id="UP000653454">
    <property type="component" value="Unassembled WGS sequence"/>
</dbReference>
<dbReference type="GO" id="GO:0006744">
    <property type="term" value="P:ubiquinone biosynthetic process"/>
    <property type="evidence" value="ECO:0007669"/>
    <property type="project" value="TreeGrafter"/>
</dbReference>
<gene>
    <name evidence="1" type="ORF">PLXY2_LOCUS16767</name>
</gene>
<evidence type="ECO:0000313" key="2">
    <source>
        <dbReference type="Proteomes" id="UP000653454"/>
    </source>
</evidence>
<proteinExistence type="predicted"/>
<dbReference type="EMBL" id="CAJHNJ030000691">
    <property type="protein sequence ID" value="CAG9138433.1"/>
    <property type="molecule type" value="Genomic_DNA"/>
</dbReference>
<dbReference type="GO" id="GO:1990234">
    <property type="term" value="C:transferase complex"/>
    <property type="evidence" value="ECO:0007669"/>
    <property type="project" value="TreeGrafter"/>
</dbReference>
<dbReference type="InterPro" id="IPR008949">
    <property type="entry name" value="Isoprenoid_synthase_dom_sf"/>
</dbReference>
<organism evidence="1 2">
    <name type="scientific">Plutella xylostella</name>
    <name type="common">Diamondback moth</name>
    <name type="synonym">Plutella maculipennis</name>
    <dbReference type="NCBI Taxonomy" id="51655"/>
    <lineage>
        <taxon>Eukaryota</taxon>
        <taxon>Metazoa</taxon>
        <taxon>Ecdysozoa</taxon>
        <taxon>Arthropoda</taxon>
        <taxon>Hexapoda</taxon>
        <taxon>Insecta</taxon>
        <taxon>Pterygota</taxon>
        <taxon>Neoptera</taxon>
        <taxon>Endopterygota</taxon>
        <taxon>Lepidoptera</taxon>
        <taxon>Glossata</taxon>
        <taxon>Ditrysia</taxon>
        <taxon>Yponomeutoidea</taxon>
        <taxon>Plutellidae</taxon>
        <taxon>Plutella</taxon>
    </lineage>
</organism>
<protein>
    <submittedName>
        <fullName evidence="1">(diamondback moth) hypothetical protein</fullName>
    </submittedName>
</protein>
<dbReference type="GO" id="GO:0008299">
    <property type="term" value="P:isoprenoid biosynthetic process"/>
    <property type="evidence" value="ECO:0007669"/>
    <property type="project" value="TreeGrafter"/>
</dbReference>
<name>A0A8S4GBA5_PLUXY</name>
<keyword evidence="2" id="KW-1185">Reference proteome</keyword>
<accession>A0A8S4GBA5</accession>
<evidence type="ECO:0000313" key="1">
    <source>
        <dbReference type="EMBL" id="CAG9138433.1"/>
    </source>
</evidence>